<dbReference type="InterPro" id="IPR016177">
    <property type="entry name" value="DNA-bd_dom_sf"/>
</dbReference>
<protein>
    <submittedName>
        <fullName evidence="1">Uncharacterized protein</fullName>
    </submittedName>
</protein>
<accession>A0A1H3G866</accession>
<evidence type="ECO:0000313" key="2">
    <source>
        <dbReference type="Proteomes" id="UP000199652"/>
    </source>
</evidence>
<dbReference type="AlphaFoldDB" id="A0A1H3G866"/>
<name>A0A1H3G866_EUBBA</name>
<keyword evidence="2" id="KW-1185">Reference proteome</keyword>
<dbReference type="GO" id="GO:0003677">
    <property type="term" value="F:DNA binding"/>
    <property type="evidence" value="ECO:0007669"/>
    <property type="project" value="InterPro"/>
</dbReference>
<dbReference type="EMBL" id="FNOU01000013">
    <property type="protein sequence ID" value="SDX99227.1"/>
    <property type="molecule type" value="Genomic_DNA"/>
</dbReference>
<organism evidence="1 2">
    <name type="scientific">Eubacterium barkeri</name>
    <name type="common">Clostridium barkeri</name>
    <dbReference type="NCBI Taxonomy" id="1528"/>
    <lineage>
        <taxon>Bacteria</taxon>
        <taxon>Bacillati</taxon>
        <taxon>Bacillota</taxon>
        <taxon>Clostridia</taxon>
        <taxon>Eubacteriales</taxon>
        <taxon>Eubacteriaceae</taxon>
        <taxon>Eubacterium</taxon>
    </lineage>
</organism>
<proteinExistence type="predicted"/>
<reference evidence="2" key="1">
    <citation type="submission" date="2016-10" db="EMBL/GenBank/DDBJ databases">
        <authorList>
            <person name="Varghese N."/>
            <person name="Submissions S."/>
        </authorList>
    </citation>
    <scope>NUCLEOTIDE SEQUENCE [LARGE SCALE GENOMIC DNA]</scope>
    <source>
        <strain evidence="2">VPI 5359</strain>
    </source>
</reference>
<gene>
    <name evidence="1" type="ORF">SAMN04488579_1134</name>
</gene>
<evidence type="ECO:0000313" key="1">
    <source>
        <dbReference type="EMBL" id="SDX99227.1"/>
    </source>
</evidence>
<dbReference type="SUPFAM" id="SSF54171">
    <property type="entry name" value="DNA-binding domain"/>
    <property type="match status" value="1"/>
</dbReference>
<dbReference type="RefSeq" id="WP_090245465.1">
    <property type="nucleotide sequence ID" value="NZ_FNOU01000013.1"/>
</dbReference>
<sequence length="188" mass="22490">MEVIIDNETTIEYLEDIGKWEAQIMGRRFYILLGYFKTEEEAQKACTQAMDYKISEWKRLNPGKVIPDRILLNGVQSDFYSKYHLRINQKYYNFPEWYNDKQKKELCNQFIEVHPHLFHYELPKDGNDRTPKRAEAMLSTLAAYLTNKYNKGKGKIYWETKFKQEKRWEHEIPSCGVVDSEGNPLLEF</sequence>
<dbReference type="Proteomes" id="UP000199652">
    <property type="component" value="Unassembled WGS sequence"/>
</dbReference>